<dbReference type="PROSITE" id="PS51935">
    <property type="entry name" value="NLPC_P60"/>
    <property type="match status" value="1"/>
</dbReference>
<evidence type="ECO:0000313" key="9">
    <source>
        <dbReference type="Proteomes" id="UP000759273"/>
    </source>
</evidence>
<feature type="compositionally biased region" description="Low complexity" evidence="5">
    <location>
        <begin position="15"/>
        <end position="24"/>
    </location>
</feature>
<dbReference type="Proteomes" id="UP000759273">
    <property type="component" value="Unassembled WGS sequence"/>
</dbReference>
<evidence type="ECO:0000259" key="7">
    <source>
        <dbReference type="PROSITE" id="PS51935"/>
    </source>
</evidence>
<protein>
    <submittedName>
        <fullName evidence="8">C40 family peptidase</fullName>
    </submittedName>
</protein>
<feature type="transmembrane region" description="Helical" evidence="6">
    <location>
        <begin position="91"/>
        <end position="110"/>
    </location>
</feature>
<evidence type="ECO:0000256" key="6">
    <source>
        <dbReference type="SAM" id="Phobius"/>
    </source>
</evidence>
<gene>
    <name evidence="8" type="ORF">KHY36_13145</name>
</gene>
<keyword evidence="2" id="KW-0645">Protease</keyword>
<evidence type="ECO:0000256" key="4">
    <source>
        <dbReference type="ARBA" id="ARBA00022807"/>
    </source>
</evidence>
<dbReference type="EMBL" id="JAGZGG010000042">
    <property type="protein sequence ID" value="MBS5333460.1"/>
    <property type="molecule type" value="Genomic_DNA"/>
</dbReference>
<feature type="domain" description="NlpC/P60" evidence="7">
    <location>
        <begin position="406"/>
        <end position="559"/>
    </location>
</feature>
<dbReference type="GO" id="GO:0006508">
    <property type="term" value="P:proteolysis"/>
    <property type="evidence" value="ECO:0007669"/>
    <property type="project" value="UniProtKB-KW"/>
</dbReference>
<proteinExistence type="inferred from homology"/>
<comment type="similarity">
    <text evidence="1">Belongs to the peptidase C40 family.</text>
</comment>
<dbReference type="PANTHER" id="PTHR47053">
    <property type="entry name" value="MUREIN DD-ENDOPEPTIDASE MEPH-RELATED"/>
    <property type="match status" value="1"/>
</dbReference>
<feature type="compositionally biased region" description="Polar residues" evidence="5">
    <location>
        <begin position="1"/>
        <end position="10"/>
    </location>
</feature>
<dbReference type="InterPro" id="IPR038765">
    <property type="entry name" value="Papain-like_cys_pep_sf"/>
</dbReference>
<dbReference type="InterPro" id="IPR000064">
    <property type="entry name" value="NLP_P60_dom"/>
</dbReference>
<evidence type="ECO:0000256" key="2">
    <source>
        <dbReference type="ARBA" id="ARBA00022670"/>
    </source>
</evidence>
<evidence type="ECO:0000256" key="5">
    <source>
        <dbReference type="SAM" id="MobiDB-lite"/>
    </source>
</evidence>
<organism evidence="8 9">
    <name type="scientific">Subdoligranulum variabile</name>
    <dbReference type="NCBI Taxonomy" id="214851"/>
    <lineage>
        <taxon>Bacteria</taxon>
        <taxon>Bacillati</taxon>
        <taxon>Bacillota</taxon>
        <taxon>Clostridia</taxon>
        <taxon>Eubacteriales</taxon>
        <taxon>Oscillospiraceae</taxon>
        <taxon>Subdoligranulum</taxon>
    </lineage>
</organism>
<keyword evidence="4" id="KW-0788">Thiol protease</keyword>
<dbReference type="InterPro" id="IPR051202">
    <property type="entry name" value="Peptidase_C40"/>
</dbReference>
<keyword evidence="6" id="KW-1133">Transmembrane helix</keyword>
<dbReference type="AlphaFoldDB" id="A0A943DBE0"/>
<evidence type="ECO:0000313" key="8">
    <source>
        <dbReference type="EMBL" id="MBS5333460.1"/>
    </source>
</evidence>
<keyword evidence="3" id="KW-0378">Hydrolase</keyword>
<name>A0A943DBE0_9FIRM</name>
<keyword evidence="6" id="KW-0472">Membrane</keyword>
<dbReference type="Gene3D" id="3.90.1720.10">
    <property type="entry name" value="endopeptidase domain like (from Nostoc punctiforme)"/>
    <property type="match status" value="1"/>
</dbReference>
<reference evidence="8" key="1">
    <citation type="submission" date="2021-02" db="EMBL/GenBank/DDBJ databases">
        <title>Infant gut strain persistence is associated with maternal origin, phylogeny, and functional potential including surface adhesion and iron acquisition.</title>
        <authorList>
            <person name="Lou Y.C."/>
        </authorList>
    </citation>
    <scope>NUCLEOTIDE SEQUENCE</scope>
    <source>
        <strain evidence="8">L3_101_000M1_dasL3_101_000M1_concoct_87</strain>
    </source>
</reference>
<dbReference type="Pfam" id="PF00877">
    <property type="entry name" value="NLPC_P60"/>
    <property type="match status" value="1"/>
</dbReference>
<evidence type="ECO:0000256" key="1">
    <source>
        <dbReference type="ARBA" id="ARBA00007074"/>
    </source>
</evidence>
<feature type="region of interest" description="Disordered" evidence="5">
    <location>
        <begin position="1"/>
        <end position="24"/>
    </location>
</feature>
<accession>A0A943DBE0</accession>
<dbReference type="PANTHER" id="PTHR47053:SF1">
    <property type="entry name" value="MUREIN DD-ENDOPEPTIDASE MEPH-RELATED"/>
    <property type="match status" value="1"/>
</dbReference>
<dbReference type="GO" id="GO:0008234">
    <property type="term" value="F:cysteine-type peptidase activity"/>
    <property type="evidence" value="ECO:0007669"/>
    <property type="project" value="UniProtKB-KW"/>
</dbReference>
<dbReference type="SUPFAM" id="SSF54001">
    <property type="entry name" value="Cysteine proteinases"/>
    <property type="match status" value="1"/>
</dbReference>
<sequence>MAEPQKQQMGDGSDNIGQAAGQAAKAAKNAGKQAAKQAAKKGAEAAANAAAATVKAGVEGGKAVAEIAAGTAAGGPWGAIISAAWAMRHTLFKILICLCLSVVFLIVMIVELPGIIINKALGIDGNEPTVSITEIYESLAETVSDIVQAGYDASMAEVERLISDGGYDRELSMNALINYAQSSAGYDTAYILSAYSTSVEQLSNDPEDMKKKLDGVAANMFPVTSVERENEVITPVTYYTYKSVTITVVMKTVKTGVINGVPQYRYETAEATYYLQDQQLSSDTQIEVDAYSAVTLTLPVYSGSNITGTRKATYYQYTGKETLTPEKKTVKYLECTIHPFDNTVISTAFGLDLNATYNGLETTYGDVIHSRALALKKTLYGTAGNGSTVPLTDVELIAFLARQNCSETRKHIVKTGLSLVGKVPYFWGGKSAAGWNDEWNTPKLVTAAGSTTTGTIRPFGLDCSGFSDWTYKTAVGISLNGASWSQWDESYAITAEELLPGDLGFLMDDDGGGWNHVLIFAGYGENGERMWVHSSGGEGVIFNTPSYEAGLALRRPKNVDFGDTPG</sequence>
<comment type="caution">
    <text evidence="8">The sequence shown here is derived from an EMBL/GenBank/DDBJ whole genome shotgun (WGS) entry which is preliminary data.</text>
</comment>
<keyword evidence="6" id="KW-0812">Transmembrane</keyword>
<evidence type="ECO:0000256" key="3">
    <source>
        <dbReference type="ARBA" id="ARBA00022801"/>
    </source>
</evidence>